<keyword evidence="2" id="KW-1185">Reference proteome</keyword>
<proteinExistence type="predicted"/>
<dbReference type="AlphaFoldDB" id="A0A914XD16"/>
<evidence type="ECO:0000256" key="1">
    <source>
        <dbReference type="SAM" id="Phobius"/>
    </source>
</evidence>
<keyword evidence="1" id="KW-0812">Transmembrane</keyword>
<reference evidence="3" key="1">
    <citation type="submission" date="2022-11" db="UniProtKB">
        <authorList>
            <consortium name="WormBaseParasite"/>
        </authorList>
    </citation>
    <scope>IDENTIFICATION</scope>
</reference>
<accession>A0A914XD16</accession>
<dbReference type="Proteomes" id="UP000887566">
    <property type="component" value="Unplaced"/>
</dbReference>
<keyword evidence="1" id="KW-0472">Membrane</keyword>
<protein>
    <submittedName>
        <fullName evidence="3">Uncharacterized protein</fullName>
    </submittedName>
</protein>
<dbReference type="WBParaSite" id="PSAMB.scaffold765size41720.g8626.t1">
    <property type="protein sequence ID" value="PSAMB.scaffold765size41720.g8626.t1"/>
    <property type="gene ID" value="PSAMB.scaffold765size41720.g8626"/>
</dbReference>
<keyword evidence="1" id="KW-1133">Transmembrane helix</keyword>
<sequence>MIWEIVLVLMLAAIIFVPLLVCLFTLAYPWFDQRRAKRRGNYNVEQRMSHIPAIMEEADSGFHQKHTEKRIELLSKVDEDKSQRYPKRPFVAIIPHGKHSNDDTTTKEGTFQFYSELTAPDCELHINYFDDDEIQD</sequence>
<organism evidence="2 3">
    <name type="scientific">Plectus sambesii</name>
    <dbReference type="NCBI Taxonomy" id="2011161"/>
    <lineage>
        <taxon>Eukaryota</taxon>
        <taxon>Metazoa</taxon>
        <taxon>Ecdysozoa</taxon>
        <taxon>Nematoda</taxon>
        <taxon>Chromadorea</taxon>
        <taxon>Plectida</taxon>
        <taxon>Plectina</taxon>
        <taxon>Plectoidea</taxon>
        <taxon>Plectidae</taxon>
        <taxon>Plectus</taxon>
    </lineage>
</organism>
<feature type="transmembrane region" description="Helical" evidence="1">
    <location>
        <begin position="6"/>
        <end position="31"/>
    </location>
</feature>
<evidence type="ECO:0000313" key="3">
    <source>
        <dbReference type="WBParaSite" id="PSAMB.scaffold765size41720.g8626.t1"/>
    </source>
</evidence>
<name>A0A914XD16_9BILA</name>
<evidence type="ECO:0000313" key="2">
    <source>
        <dbReference type="Proteomes" id="UP000887566"/>
    </source>
</evidence>